<dbReference type="Pfam" id="PF01412">
    <property type="entry name" value="ArfGap"/>
    <property type="match status" value="1"/>
</dbReference>
<keyword evidence="9" id="KW-1185">Reference proteome</keyword>
<feature type="region of interest" description="Disordered" evidence="5">
    <location>
        <begin position="610"/>
        <end position="632"/>
    </location>
</feature>
<dbReference type="InterPro" id="IPR001164">
    <property type="entry name" value="ArfGAP_dom"/>
</dbReference>
<dbReference type="EMBL" id="JARBHA010000011">
    <property type="protein sequence ID" value="KAJ9688492.1"/>
    <property type="molecule type" value="Genomic_DNA"/>
</dbReference>
<keyword evidence="2 4" id="KW-0863">Zinc-finger</keyword>
<reference evidence="8 9" key="1">
    <citation type="journal article" date="2023" name="BMC Biotechnol.">
        <title>Vitis rotundifolia cv Carlos genome sequencing.</title>
        <authorList>
            <person name="Huff M."/>
            <person name="Hulse-Kemp A."/>
            <person name="Scheffler B."/>
            <person name="Youngblood R."/>
            <person name="Simpson S."/>
            <person name="Babiker E."/>
            <person name="Staton M."/>
        </authorList>
    </citation>
    <scope>NUCLEOTIDE SEQUENCE [LARGE SCALE GENOMIC DNA]</scope>
    <source>
        <tissue evidence="8">Leaf</tissue>
    </source>
</reference>
<dbReference type="AlphaFoldDB" id="A0AA39DNI3"/>
<dbReference type="InterPro" id="IPR038508">
    <property type="entry name" value="ArfGAP_dom_sf"/>
</dbReference>
<evidence type="ECO:0000256" key="4">
    <source>
        <dbReference type="PROSITE-ProRule" id="PRU00288"/>
    </source>
</evidence>
<dbReference type="FunFam" id="1.10.220.150:FF:000005">
    <property type="entry name" value="Arf-GAP domain and FG repeat-containing protein 1"/>
    <property type="match status" value="1"/>
</dbReference>
<dbReference type="Proteomes" id="UP001168098">
    <property type="component" value="Unassembled WGS sequence"/>
</dbReference>
<evidence type="ECO:0000313" key="8">
    <source>
        <dbReference type="EMBL" id="KAJ9688492.1"/>
    </source>
</evidence>
<dbReference type="InterPro" id="IPR044820">
    <property type="entry name" value="AGD14-like"/>
</dbReference>
<dbReference type="GO" id="GO:0008270">
    <property type="term" value="F:zinc ion binding"/>
    <property type="evidence" value="ECO:0007669"/>
    <property type="project" value="UniProtKB-KW"/>
</dbReference>
<evidence type="ECO:0000256" key="2">
    <source>
        <dbReference type="ARBA" id="ARBA00022771"/>
    </source>
</evidence>
<evidence type="ECO:0000256" key="6">
    <source>
        <dbReference type="SAM" id="Phobius"/>
    </source>
</evidence>
<keyword evidence="6" id="KW-1133">Transmembrane helix</keyword>
<evidence type="ECO:0000256" key="5">
    <source>
        <dbReference type="SAM" id="MobiDB-lite"/>
    </source>
</evidence>
<dbReference type="InterPro" id="IPR037278">
    <property type="entry name" value="ARFGAP/RecO"/>
</dbReference>
<dbReference type="SUPFAM" id="SSF57863">
    <property type="entry name" value="ArfGap/RecO-like zinc finger"/>
    <property type="match status" value="1"/>
</dbReference>
<evidence type="ECO:0000256" key="1">
    <source>
        <dbReference type="ARBA" id="ARBA00022723"/>
    </source>
</evidence>
<sequence length="767" mass="83897">MANRMKEDEKNERIIRGLLKLPENRRCINCNSLGPQYVCTNFWTFVCTTCSGIHREFTHRVKSVSMAKFTSQEVSSLQRGGNERVKEFYFKEWDPQRHSFPDSSNIERLRDFIKHVYVDRRYSGERSFDKPPRVKMGDKEEPYENRKMDNYQGGSRTPPYEDSYDRRYSDQRSPGGRSDDRNFRYGYDGRRSPGSDLENRQHGDYRRSPVRPEIVNDWRREDRFGNGRKSDRDTNLEGRSPDHQKDLDASSPPMVRPVREILGDNVSPLRVIEPPKANGGRVADGFAHTQRTASSSSLGSSNGNPGELKRENSGILIDFDADPEPPIAATVPQTQQPPVQTIAQPISSSNDNWASFDFATEAKVSQAPSNVNALETVLSQLSVPASVPGHGSGVPNSGGAPTAVPVGNVSVLPMSGDSLFPPVRPIPTSPFLGGAPAPAPSPVNTFAAFPPAAAAAAAPGLTSMLHGHDGNSFVKVTDAGQWPSMQHQQHSFFPDTGSQSITQQFAPSVGGASTNQQWNSPLLPNTQGPLSAPAAQAPQAISKPQVVASSLSSPPLPVEVKPAGRKELPVDLFAATYQPISMQFPGWQTGPPHGMGFHLQYNTAATLPSTFSHSSKSTNPFDLNNEPPPAQAPTFPSMASLQGSLPNMPPSMGLLHSSSAGTQSTWTPPQSSLYPLAMPPQAPPYVSGMPPQVPPYASGMPPSKNHIMIFFLPTFFPSLALFDIYMFCLLLQKCQEHTWGNKCLVPFHLPVIKEWEALAVRMLLLAL</sequence>
<dbReference type="Gene3D" id="1.10.220.150">
    <property type="entry name" value="Arf GTPase activating protein"/>
    <property type="match status" value="1"/>
</dbReference>
<keyword evidence="6" id="KW-0812">Transmembrane</keyword>
<evidence type="ECO:0000259" key="7">
    <source>
        <dbReference type="PROSITE" id="PS50115"/>
    </source>
</evidence>
<feature type="transmembrane region" description="Helical" evidence="6">
    <location>
        <begin position="707"/>
        <end position="731"/>
    </location>
</feature>
<organism evidence="8 9">
    <name type="scientific">Vitis rotundifolia</name>
    <name type="common">Muscadine grape</name>
    <dbReference type="NCBI Taxonomy" id="103349"/>
    <lineage>
        <taxon>Eukaryota</taxon>
        <taxon>Viridiplantae</taxon>
        <taxon>Streptophyta</taxon>
        <taxon>Embryophyta</taxon>
        <taxon>Tracheophyta</taxon>
        <taxon>Spermatophyta</taxon>
        <taxon>Magnoliopsida</taxon>
        <taxon>eudicotyledons</taxon>
        <taxon>Gunneridae</taxon>
        <taxon>Pentapetalae</taxon>
        <taxon>rosids</taxon>
        <taxon>Vitales</taxon>
        <taxon>Vitaceae</taxon>
        <taxon>Viteae</taxon>
        <taxon>Vitis</taxon>
    </lineage>
</organism>
<dbReference type="PANTHER" id="PTHR46085:SF3">
    <property type="entry name" value="ARF GTPASE ACTIVATING PROTEIN"/>
    <property type="match status" value="1"/>
</dbReference>
<evidence type="ECO:0000313" key="9">
    <source>
        <dbReference type="Proteomes" id="UP001168098"/>
    </source>
</evidence>
<keyword evidence="3" id="KW-0862">Zinc</keyword>
<protein>
    <recommendedName>
        <fullName evidence="7">Arf-GAP domain-containing protein</fullName>
    </recommendedName>
</protein>
<name>A0AA39DNI3_VITRO</name>
<dbReference type="PANTHER" id="PTHR46085">
    <property type="entry name" value="ARFGAP/RECO-RELATED"/>
    <property type="match status" value="1"/>
</dbReference>
<accession>A0AA39DNI3</accession>
<dbReference type="SMART" id="SM00105">
    <property type="entry name" value="ArfGap"/>
    <property type="match status" value="1"/>
</dbReference>
<feature type="compositionally biased region" description="Low complexity" evidence="5">
    <location>
        <begin position="294"/>
        <end position="304"/>
    </location>
</feature>
<dbReference type="CDD" id="cd08838">
    <property type="entry name" value="ArfGap_AGFG"/>
    <property type="match status" value="1"/>
</dbReference>
<feature type="compositionally biased region" description="Basic and acidic residues" evidence="5">
    <location>
        <begin position="127"/>
        <end position="149"/>
    </location>
</feature>
<gene>
    <name evidence="8" type="ORF">PVL29_014249</name>
</gene>
<keyword evidence="1" id="KW-0479">Metal-binding</keyword>
<proteinExistence type="predicted"/>
<feature type="domain" description="Arf-GAP" evidence="7">
    <location>
        <begin position="12"/>
        <end position="130"/>
    </location>
</feature>
<feature type="compositionally biased region" description="Polar residues" evidence="5">
    <location>
        <begin position="610"/>
        <end position="622"/>
    </location>
</feature>
<keyword evidence="6" id="KW-0472">Membrane</keyword>
<feature type="compositionally biased region" description="Basic and acidic residues" evidence="5">
    <location>
        <begin position="214"/>
        <end position="248"/>
    </location>
</feature>
<dbReference type="PRINTS" id="PR00405">
    <property type="entry name" value="REVINTRACTNG"/>
</dbReference>
<comment type="caution">
    <text evidence="8">The sequence shown here is derived from an EMBL/GenBank/DDBJ whole genome shotgun (WGS) entry which is preliminary data.</text>
</comment>
<dbReference type="PROSITE" id="PS50115">
    <property type="entry name" value="ARFGAP"/>
    <property type="match status" value="1"/>
</dbReference>
<dbReference type="GO" id="GO:0005096">
    <property type="term" value="F:GTPase activator activity"/>
    <property type="evidence" value="ECO:0007669"/>
    <property type="project" value="InterPro"/>
</dbReference>
<evidence type="ECO:0000256" key="3">
    <source>
        <dbReference type="ARBA" id="ARBA00022833"/>
    </source>
</evidence>
<feature type="region of interest" description="Disordered" evidence="5">
    <location>
        <begin position="127"/>
        <end position="310"/>
    </location>
</feature>
<feature type="compositionally biased region" description="Basic and acidic residues" evidence="5">
    <location>
        <begin position="177"/>
        <end position="207"/>
    </location>
</feature>